<reference evidence="2" key="1">
    <citation type="submission" date="2018-07" db="EMBL/GenBank/DDBJ databases">
        <authorList>
            <person name="Quirk P.G."/>
            <person name="Krulwich T.A."/>
        </authorList>
    </citation>
    <scope>NUCLEOTIDE SEQUENCE</scope>
    <source>
        <strain evidence="2">Anand</strain>
    </source>
</reference>
<dbReference type="AlphaFoldDB" id="A0A3B0MZK5"/>
<sequence length="114" mass="12292">MEAVGDESGGDSLRKALATLGDDDGANPANLPNLAKAVRDKYGEVKDAYDKVTAKQAQYTAALKTGTGGDERHKYTQVTDDFTALEGKFNAVKSVNSIKAITPIYDKPWIRQTI</sequence>
<feature type="region of interest" description="Disordered" evidence="1">
    <location>
        <begin position="1"/>
        <end position="31"/>
    </location>
</feature>
<evidence type="ECO:0000313" key="2">
    <source>
        <dbReference type="EMBL" id="SVP90689.1"/>
    </source>
</evidence>
<proteinExistence type="predicted"/>
<name>A0A3B0MZK5_THEAN</name>
<accession>A0A3B0MZK5</accession>
<gene>
    <name evidence="2" type="ORF">TAT_000140000</name>
</gene>
<evidence type="ECO:0000256" key="1">
    <source>
        <dbReference type="SAM" id="MobiDB-lite"/>
    </source>
</evidence>
<organism evidence="2">
    <name type="scientific">Theileria annulata</name>
    <dbReference type="NCBI Taxonomy" id="5874"/>
    <lineage>
        <taxon>Eukaryota</taxon>
        <taxon>Sar</taxon>
        <taxon>Alveolata</taxon>
        <taxon>Apicomplexa</taxon>
        <taxon>Aconoidasida</taxon>
        <taxon>Piroplasmida</taxon>
        <taxon>Theileriidae</taxon>
        <taxon>Theileria</taxon>
    </lineage>
</organism>
<protein>
    <submittedName>
        <fullName evidence="2">Uncharacterized protein</fullName>
    </submittedName>
</protein>
<dbReference type="EMBL" id="UIVT01000002">
    <property type="protein sequence ID" value="SVP90689.1"/>
    <property type="molecule type" value="Genomic_DNA"/>
</dbReference>